<reference evidence="3 4" key="1">
    <citation type="journal article" date="2018" name="Nat. Biotechnol.">
        <title>A standardized bacterial taxonomy based on genome phylogeny substantially revises the tree of life.</title>
        <authorList>
            <person name="Parks D.H."/>
            <person name="Chuvochina M."/>
            <person name="Waite D.W."/>
            <person name="Rinke C."/>
            <person name="Skarshewski A."/>
            <person name="Chaumeil P.A."/>
            <person name="Hugenholtz P."/>
        </authorList>
    </citation>
    <scope>NUCLEOTIDE SEQUENCE [LARGE SCALE GENOMIC DNA]</scope>
    <source>
        <strain evidence="3">UBA8739</strain>
    </source>
</reference>
<proteinExistence type="predicted"/>
<dbReference type="EMBL" id="DMAI01000170">
    <property type="protein sequence ID" value="HAE47979.1"/>
    <property type="molecule type" value="Genomic_DNA"/>
</dbReference>
<feature type="transmembrane region" description="Helical" evidence="1">
    <location>
        <begin position="162"/>
        <end position="178"/>
    </location>
</feature>
<keyword evidence="3" id="KW-0418">Kinase</keyword>
<keyword evidence="1" id="KW-1133">Transmembrane helix</keyword>
<comment type="caution">
    <text evidence="3">The sequence shown here is derived from an EMBL/GenBank/DDBJ whole genome shotgun (WGS) entry which is preliminary data.</text>
</comment>
<name>A0A3B9IL80_9PROT</name>
<feature type="transmembrane region" description="Helical" evidence="1">
    <location>
        <begin position="12"/>
        <end position="32"/>
    </location>
</feature>
<dbReference type="InterPro" id="IPR013727">
    <property type="entry name" value="2CSK_N"/>
</dbReference>
<accession>A0A3B9IL80</accession>
<evidence type="ECO:0000313" key="4">
    <source>
        <dbReference type="Proteomes" id="UP000257706"/>
    </source>
</evidence>
<keyword evidence="1" id="KW-0472">Membrane</keyword>
<feature type="non-terminal residue" evidence="3">
    <location>
        <position position="179"/>
    </location>
</feature>
<keyword evidence="3" id="KW-0808">Transferase</keyword>
<gene>
    <name evidence="3" type="ORF">DCK97_11210</name>
</gene>
<protein>
    <submittedName>
        <fullName evidence="3">Sensor histidine kinase</fullName>
    </submittedName>
</protein>
<dbReference type="Pfam" id="PF08521">
    <property type="entry name" value="2CSK_N"/>
    <property type="match status" value="1"/>
</dbReference>
<evidence type="ECO:0000256" key="1">
    <source>
        <dbReference type="SAM" id="Phobius"/>
    </source>
</evidence>
<feature type="domain" description="Two-component sensor kinase N-terminal" evidence="2">
    <location>
        <begin position="19"/>
        <end position="162"/>
    </location>
</feature>
<dbReference type="AlphaFoldDB" id="A0A3B9IL80"/>
<evidence type="ECO:0000313" key="3">
    <source>
        <dbReference type="EMBL" id="HAE47979.1"/>
    </source>
</evidence>
<evidence type="ECO:0000259" key="2">
    <source>
        <dbReference type="Pfam" id="PF08521"/>
    </source>
</evidence>
<sequence>MRPSLASRLMLRIGVLVAAGAVILVTAAWYYARAAADDAYDRLLVGAVLQMTESLAVEEGELTVSLPVSAFELLGLAGQDRIFYRVIDTAGRTLTGYDDLAVPPGAAGVMGDQPLVTGGRHGGEAVRMAVAARRLTDPAINGTARVVVAQTERARRDLARELTLRVVGLVVVMAAVAVA</sequence>
<dbReference type="GO" id="GO:0016301">
    <property type="term" value="F:kinase activity"/>
    <property type="evidence" value="ECO:0007669"/>
    <property type="project" value="UniProtKB-KW"/>
</dbReference>
<organism evidence="3 4">
    <name type="scientific">Tistrella mobilis</name>
    <dbReference type="NCBI Taxonomy" id="171437"/>
    <lineage>
        <taxon>Bacteria</taxon>
        <taxon>Pseudomonadati</taxon>
        <taxon>Pseudomonadota</taxon>
        <taxon>Alphaproteobacteria</taxon>
        <taxon>Geminicoccales</taxon>
        <taxon>Geminicoccaceae</taxon>
        <taxon>Tistrella</taxon>
    </lineage>
</organism>
<dbReference type="Proteomes" id="UP000257706">
    <property type="component" value="Unassembled WGS sequence"/>
</dbReference>
<keyword evidence="1" id="KW-0812">Transmembrane</keyword>